<dbReference type="SMART" id="SM00477">
    <property type="entry name" value="NUC"/>
    <property type="match status" value="1"/>
</dbReference>
<evidence type="ECO:0000256" key="3">
    <source>
        <dbReference type="SAM" id="MobiDB-lite"/>
    </source>
</evidence>
<proteinExistence type="predicted"/>
<protein>
    <submittedName>
        <fullName evidence="7">Venom phosphodiesterase 2-like isoform X1</fullName>
    </submittedName>
</protein>
<dbReference type="GO" id="GO:0003676">
    <property type="term" value="F:nucleic acid binding"/>
    <property type="evidence" value="ECO:0007669"/>
    <property type="project" value="InterPro"/>
</dbReference>
<dbReference type="InterPro" id="IPR020821">
    <property type="entry name" value="ENPP1-3/EXOG-like_nuc-like"/>
</dbReference>
<keyword evidence="6" id="KW-1185">Reference proteome</keyword>
<feature type="domain" description="ENPP1-3/EXOG-like endonuclease/phosphodiesterase" evidence="5">
    <location>
        <begin position="613"/>
        <end position="842"/>
    </location>
</feature>
<reference evidence="7" key="1">
    <citation type="submission" date="2025-08" db="UniProtKB">
        <authorList>
            <consortium name="RefSeq"/>
        </authorList>
    </citation>
    <scope>IDENTIFICATION</scope>
</reference>
<feature type="region of interest" description="Disordered" evidence="3">
    <location>
        <begin position="80"/>
        <end position="134"/>
    </location>
</feature>
<sequence length="867" mass="97168">MRPFLTHDFNERPISFCLYFNQSKVDMNNEEVILTFEDVGKKNRHTTLCAFLVLVSALCGIGVGIGIGYGIWYDSGPIKATADPQKPGDKTTTGPKVTSIKPEVTGSVTDNPTTQSTPGKPWLDTPCFTERPPQCPDGVDRPPLILVSLDGFRYDFLQRGITPNIKRLSECGTHAPHMYPAFPTLTFPNHYSIVTGLLPEHHGLIGNSMYDPVLKKSFSISGNEKFNSYWYGGEPVWNTAMKQGLTTGCYFWVGSDVEIQGMRPDYYFVYDGSTKPETKINQIKEWLKLPNDRRPDFITLYFDEPDHTGHDYGPDSNEQNEAVAMVDSYIGDLMDAITEVHMENCTNIIVLADHGMANRSCELNIKLQDYITTGDYYSRSSGGTMMRYDPKSYAAISEPEDIVQHLKCISPGSVAYIKTDTPKRWHYMNNVRIEDTLIAVKQGYTISNGPSGGCDGGGHGYDNLKADQMRALFVAYGPVFKANYETEPFHNVELMNLMCDVLSITPPPNDGEVGSLHHLLFEPPNLPPKNDSSLSSPLVCPFPTSDQDYADRINEDTSMCMCETLPDGTTKTIEDFDKHLNLTESQQSAAKAKHVPFGMPEVNFLTDFCELVQTEYVTAYSHEMKMSLYATFTMDKKTSRDTAPVFSNCTRPDVRIPNAKSPDCSDLDNATGDWANITKGFLYSPGLTETLTAKMDALISSNMVPQFRGFIKDLWSGFFDVHFPIWADEYNGINVITGPIFDHNYDGLRDSLELLSQTPSAQLNDTFVPTHFFIVINRCVDDGKAVDDADCDKLEPLSFILQNKDGIQTCQMTPDFLETHVASVKDIELLTGLRFYPDLERYESIRLRTFSVAANQLFSDWRLQSSM</sequence>
<dbReference type="GO" id="GO:0016787">
    <property type="term" value="F:hydrolase activity"/>
    <property type="evidence" value="ECO:0007669"/>
    <property type="project" value="UniProtKB-KW"/>
</dbReference>
<dbReference type="InterPro" id="IPR017850">
    <property type="entry name" value="Alkaline_phosphatase_core_sf"/>
</dbReference>
<dbReference type="CDD" id="cd16018">
    <property type="entry name" value="Enpp"/>
    <property type="match status" value="1"/>
</dbReference>
<dbReference type="Proteomes" id="UP000694845">
    <property type="component" value="Unplaced"/>
</dbReference>
<dbReference type="KEGG" id="aplc:110985706"/>
<evidence type="ECO:0000259" key="5">
    <source>
        <dbReference type="SMART" id="SM00477"/>
    </source>
</evidence>
<accession>A0A8B7ZCA5</accession>
<dbReference type="RefSeq" id="XP_022102612.1">
    <property type="nucleotide sequence ID" value="XM_022246920.1"/>
</dbReference>
<evidence type="ECO:0000313" key="6">
    <source>
        <dbReference type="Proteomes" id="UP000694845"/>
    </source>
</evidence>
<keyword evidence="4" id="KW-0812">Transmembrane</keyword>
<dbReference type="AlphaFoldDB" id="A0A8B7ZCA5"/>
<keyword evidence="4" id="KW-1133">Transmembrane helix</keyword>
<dbReference type="InterPro" id="IPR044929">
    <property type="entry name" value="DNA/RNA_non-sp_Endonuclease_sf"/>
</dbReference>
<dbReference type="InterPro" id="IPR044925">
    <property type="entry name" value="His-Me_finger_sf"/>
</dbReference>
<organism evidence="6 7">
    <name type="scientific">Acanthaster planci</name>
    <name type="common">Crown-of-thorns starfish</name>
    <dbReference type="NCBI Taxonomy" id="133434"/>
    <lineage>
        <taxon>Eukaryota</taxon>
        <taxon>Metazoa</taxon>
        <taxon>Echinodermata</taxon>
        <taxon>Eleutherozoa</taxon>
        <taxon>Asterozoa</taxon>
        <taxon>Asteroidea</taxon>
        <taxon>Valvatacea</taxon>
        <taxon>Valvatida</taxon>
        <taxon>Acanthasteridae</taxon>
        <taxon>Acanthaster</taxon>
    </lineage>
</organism>
<keyword evidence="2" id="KW-0325">Glycoprotein</keyword>
<evidence type="ECO:0000256" key="2">
    <source>
        <dbReference type="ARBA" id="ARBA00023180"/>
    </source>
</evidence>
<dbReference type="GeneID" id="110985706"/>
<dbReference type="GO" id="GO:0046872">
    <property type="term" value="F:metal ion binding"/>
    <property type="evidence" value="ECO:0007669"/>
    <property type="project" value="InterPro"/>
</dbReference>
<keyword evidence="4" id="KW-0472">Membrane</keyword>
<dbReference type="Pfam" id="PF01223">
    <property type="entry name" value="Endonuclease_NS"/>
    <property type="match status" value="1"/>
</dbReference>
<dbReference type="Gene3D" id="3.40.720.10">
    <property type="entry name" value="Alkaline Phosphatase, subunit A"/>
    <property type="match status" value="1"/>
</dbReference>
<dbReference type="PANTHER" id="PTHR10151:SF114">
    <property type="entry name" value="ECTONUCLEOTIDE PYROPHOSPHATASE_PHOSPHODIESTERASE C27A7.3"/>
    <property type="match status" value="1"/>
</dbReference>
<dbReference type="SUPFAM" id="SSF54060">
    <property type="entry name" value="His-Me finger endonucleases"/>
    <property type="match status" value="1"/>
</dbReference>
<dbReference type="InterPro" id="IPR001604">
    <property type="entry name" value="Endo_G_ENPP1-like_dom"/>
</dbReference>
<gene>
    <name evidence="7" type="primary">LOC110985706</name>
</gene>
<name>A0A8B7ZCA5_ACAPL</name>
<keyword evidence="1" id="KW-0378">Hydrolase</keyword>
<evidence type="ECO:0000256" key="1">
    <source>
        <dbReference type="ARBA" id="ARBA00022801"/>
    </source>
</evidence>
<evidence type="ECO:0000313" key="7">
    <source>
        <dbReference type="RefSeq" id="XP_022102612.1"/>
    </source>
</evidence>
<dbReference type="OrthoDB" id="415411at2759"/>
<feature type="compositionally biased region" description="Polar residues" evidence="3">
    <location>
        <begin position="106"/>
        <end position="118"/>
    </location>
</feature>
<dbReference type="PANTHER" id="PTHR10151">
    <property type="entry name" value="ECTONUCLEOTIDE PYROPHOSPHATASE/PHOSPHODIESTERASE"/>
    <property type="match status" value="1"/>
</dbReference>
<dbReference type="InterPro" id="IPR002591">
    <property type="entry name" value="Phosphodiest/P_Trfase"/>
</dbReference>
<dbReference type="Pfam" id="PF01663">
    <property type="entry name" value="Phosphodiest"/>
    <property type="match status" value="1"/>
</dbReference>
<feature type="transmembrane region" description="Helical" evidence="4">
    <location>
        <begin position="48"/>
        <end position="72"/>
    </location>
</feature>
<dbReference type="SUPFAM" id="SSF53649">
    <property type="entry name" value="Alkaline phosphatase-like"/>
    <property type="match status" value="1"/>
</dbReference>
<dbReference type="Gene3D" id="3.40.570.10">
    <property type="entry name" value="Extracellular Endonuclease, subunit A"/>
    <property type="match status" value="1"/>
</dbReference>
<evidence type="ECO:0000256" key="4">
    <source>
        <dbReference type="SAM" id="Phobius"/>
    </source>
</evidence>